<comment type="similarity">
    <text evidence="7 10">Belongs to the fluoride channel Fluc/FEX (TC 1.A.43) family.</text>
</comment>
<dbReference type="HAMAP" id="MF_00454">
    <property type="entry name" value="FluC"/>
    <property type="match status" value="1"/>
</dbReference>
<evidence type="ECO:0000256" key="10">
    <source>
        <dbReference type="HAMAP-Rule" id="MF_00454"/>
    </source>
</evidence>
<evidence type="ECO:0000313" key="11">
    <source>
        <dbReference type="EMBL" id="TNK89902.1"/>
    </source>
</evidence>
<keyword evidence="10" id="KW-0406">Ion transport</keyword>
<evidence type="ECO:0000256" key="3">
    <source>
        <dbReference type="ARBA" id="ARBA00022692"/>
    </source>
</evidence>
<keyword evidence="10" id="KW-0915">Sodium</keyword>
<keyword evidence="3 10" id="KW-0812">Transmembrane</keyword>
<accession>A0A5C4THI6</accession>
<dbReference type="GO" id="GO:0140114">
    <property type="term" value="P:cellular detoxification of fluoride"/>
    <property type="evidence" value="ECO:0007669"/>
    <property type="project" value="UniProtKB-UniRule"/>
</dbReference>
<keyword evidence="5 10" id="KW-0472">Membrane</keyword>
<dbReference type="GO" id="GO:0046872">
    <property type="term" value="F:metal ion binding"/>
    <property type="evidence" value="ECO:0007669"/>
    <property type="project" value="UniProtKB-KW"/>
</dbReference>
<dbReference type="Proteomes" id="UP000313312">
    <property type="component" value="Unassembled WGS sequence"/>
</dbReference>
<protein>
    <recommendedName>
        <fullName evidence="10">Fluoride-specific ion channel FluC</fullName>
    </recommendedName>
</protein>
<comment type="catalytic activity">
    <reaction evidence="8">
        <text>fluoride(in) = fluoride(out)</text>
        <dbReference type="Rhea" id="RHEA:76159"/>
        <dbReference type="ChEBI" id="CHEBI:17051"/>
    </reaction>
    <physiologicalReaction direction="left-to-right" evidence="8">
        <dbReference type="Rhea" id="RHEA:76160"/>
    </physiologicalReaction>
</comment>
<feature type="transmembrane region" description="Helical" evidence="10">
    <location>
        <begin position="31"/>
        <end position="51"/>
    </location>
</feature>
<dbReference type="GO" id="GO:0005886">
    <property type="term" value="C:plasma membrane"/>
    <property type="evidence" value="ECO:0007669"/>
    <property type="project" value="UniProtKB-SubCell"/>
</dbReference>
<feature type="transmembrane region" description="Helical" evidence="10">
    <location>
        <begin position="7"/>
        <end position="25"/>
    </location>
</feature>
<organism evidence="11 12">
    <name type="scientific">Fructilactobacillus sanfranciscensis</name>
    <name type="common">Lactobacillus sanfranciscensis</name>
    <dbReference type="NCBI Taxonomy" id="1625"/>
    <lineage>
        <taxon>Bacteria</taxon>
        <taxon>Bacillati</taxon>
        <taxon>Bacillota</taxon>
        <taxon>Bacilli</taxon>
        <taxon>Lactobacillales</taxon>
        <taxon>Lactobacillaceae</taxon>
        <taxon>Fructilactobacillus</taxon>
    </lineage>
</organism>
<proteinExistence type="inferred from homology"/>
<name>A0A5C4THI6_FRUSA</name>
<feature type="transmembrane region" description="Helical" evidence="10">
    <location>
        <begin position="63"/>
        <end position="84"/>
    </location>
</feature>
<feature type="transmembrane region" description="Helical" evidence="10">
    <location>
        <begin position="96"/>
        <end position="116"/>
    </location>
</feature>
<evidence type="ECO:0000256" key="4">
    <source>
        <dbReference type="ARBA" id="ARBA00022989"/>
    </source>
</evidence>
<comment type="activity regulation">
    <text evidence="10">Na(+) is not transported, but it plays an essential structural role and its presence is essential for fluoride channel function.</text>
</comment>
<evidence type="ECO:0000313" key="12">
    <source>
        <dbReference type="Proteomes" id="UP000313312"/>
    </source>
</evidence>
<comment type="subcellular location">
    <subcellularLocation>
        <location evidence="1 10">Cell membrane</location>
        <topology evidence="1 10">Multi-pass membrane protein</topology>
    </subcellularLocation>
</comment>
<dbReference type="Pfam" id="PF02537">
    <property type="entry name" value="CRCB"/>
    <property type="match status" value="1"/>
</dbReference>
<evidence type="ECO:0000256" key="6">
    <source>
        <dbReference type="ARBA" id="ARBA00023303"/>
    </source>
</evidence>
<dbReference type="RefSeq" id="WP_139571219.1">
    <property type="nucleotide sequence ID" value="NZ_QFCR01000028.1"/>
</dbReference>
<evidence type="ECO:0000256" key="9">
    <source>
        <dbReference type="ARBA" id="ARBA00049940"/>
    </source>
</evidence>
<dbReference type="AlphaFoldDB" id="A0A5C4THI6"/>
<reference evidence="11 12" key="1">
    <citation type="submission" date="2018-05" db="EMBL/GenBank/DDBJ databases">
        <title>Lactobacillus sanfranciscensis Ah4 draft denome sequence.</title>
        <authorList>
            <person name="Zhang G."/>
        </authorList>
    </citation>
    <scope>NUCLEOTIDE SEQUENCE [LARGE SCALE GENOMIC DNA]</scope>
    <source>
        <strain evidence="11 12">Ah4</strain>
    </source>
</reference>
<keyword evidence="2 10" id="KW-1003">Cell membrane</keyword>
<dbReference type="PANTHER" id="PTHR28259">
    <property type="entry name" value="FLUORIDE EXPORT PROTEIN 1-RELATED"/>
    <property type="match status" value="1"/>
</dbReference>
<dbReference type="PANTHER" id="PTHR28259:SF1">
    <property type="entry name" value="FLUORIDE EXPORT PROTEIN 1-RELATED"/>
    <property type="match status" value="1"/>
</dbReference>
<evidence type="ECO:0000256" key="2">
    <source>
        <dbReference type="ARBA" id="ARBA00022475"/>
    </source>
</evidence>
<comment type="function">
    <text evidence="9 10">Fluoride-specific ion channel. Important for reducing fluoride concentration in the cell, thus reducing its toxicity.</text>
</comment>
<evidence type="ECO:0000256" key="5">
    <source>
        <dbReference type="ARBA" id="ARBA00023136"/>
    </source>
</evidence>
<evidence type="ECO:0000256" key="7">
    <source>
        <dbReference type="ARBA" id="ARBA00035120"/>
    </source>
</evidence>
<keyword evidence="4 10" id="KW-1133">Transmembrane helix</keyword>
<evidence type="ECO:0000256" key="1">
    <source>
        <dbReference type="ARBA" id="ARBA00004651"/>
    </source>
</evidence>
<dbReference type="GO" id="GO:0062054">
    <property type="term" value="F:fluoride channel activity"/>
    <property type="evidence" value="ECO:0007669"/>
    <property type="project" value="UniProtKB-UniRule"/>
</dbReference>
<sequence>MDEIRIALFGFVGGLLRYMVIGYFINHSTVLGTLIINLIGCFGLGLVNHFLALQERIPATITLAIGTGLIGAFTTFSTFTYDIFNLIQQGHYLDAFSYLLSSIILGLVMSYLGVVLGDNLRKKV</sequence>
<gene>
    <name evidence="10 11" type="primary">crcB</name>
    <name evidence="10" type="synonym">fluC</name>
    <name evidence="11" type="ORF">DID87_06395</name>
</gene>
<keyword evidence="10" id="KW-0813">Transport</keyword>
<keyword evidence="6 10" id="KW-0407">Ion channel</keyword>
<dbReference type="InterPro" id="IPR003691">
    <property type="entry name" value="FluC"/>
</dbReference>
<dbReference type="NCBIfam" id="TIGR00494">
    <property type="entry name" value="crcB"/>
    <property type="match status" value="1"/>
</dbReference>
<dbReference type="EMBL" id="QFCR01000028">
    <property type="protein sequence ID" value="TNK89902.1"/>
    <property type="molecule type" value="Genomic_DNA"/>
</dbReference>
<evidence type="ECO:0000256" key="8">
    <source>
        <dbReference type="ARBA" id="ARBA00035585"/>
    </source>
</evidence>
<feature type="binding site" evidence="10">
    <location>
        <position position="71"/>
    </location>
    <ligand>
        <name>Na(+)</name>
        <dbReference type="ChEBI" id="CHEBI:29101"/>
        <note>structural</note>
    </ligand>
</feature>
<keyword evidence="10" id="KW-0479">Metal-binding</keyword>
<feature type="binding site" evidence="10">
    <location>
        <position position="74"/>
    </location>
    <ligand>
        <name>Na(+)</name>
        <dbReference type="ChEBI" id="CHEBI:29101"/>
        <note>structural</note>
    </ligand>
</feature>
<comment type="caution">
    <text evidence="11">The sequence shown here is derived from an EMBL/GenBank/DDBJ whole genome shotgun (WGS) entry which is preliminary data.</text>
</comment>